<accession>A0A9D2NDI8</accession>
<organism evidence="3 4">
    <name type="scientific">Candidatus Eisenbergiella merdavium</name>
    <dbReference type="NCBI Taxonomy" id="2838551"/>
    <lineage>
        <taxon>Bacteria</taxon>
        <taxon>Bacillati</taxon>
        <taxon>Bacillota</taxon>
        <taxon>Clostridia</taxon>
        <taxon>Lachnospirales</taxon>
        <taxon>Lachnospiraceae</taxon>
        <taxon>Eisenbergiella</taxon>
    </lineage>
</organism>
<feature type="compositionally biased region" description="Polar residues" evidence="1">
    <location>
        <begin position="1"/>
        <end position="18"/>
    </location>
</feature>
<name>A0A9D2NDI8_9FIRM</name>
<comment type="caution">
    <text evidence="3">The sequence shown here is derived from an EMBL/GenBank/DDBJ whole genome shotgun (WGS) entry which is preliminary data.</text>
</comment>
<feature type="transmembrane region" description="Helical" evidence="2">
    <location>
        <begin position="39"/>
        <end position="70"/>
    </location>
</feature>
<dbReference type="EMBL" id="DWWS01000025">
    <property type="protein sequence ID" value="HJC23512.1"/>
    <property type="molecule type" value="Genomic_DNA"/>
</dbReference>
<evidence type="ECO:0000313" key="3">
    <source>
        <dbReference type="EMBL" id="HJC23512.1"/>
    </source>
</evidence>
<reference evidence="3" key="1">
    <citation type="journal article" date="2021" name="PeerJ">
        <title>Extensive microbial diversity within the chicken gut microbiome revealed by metagenomics and culture.</title>
        <authorList>
            <person name="Gilroy R."/>
            <person name="Ravi A."/>
            <person name="Getino M."/>
            <person name="Pursley I."/>
            <person name="Horton D.L."/>
            <person name="Alikhan N.F."/>
            <person name="Baker D."/>
            <person name="Gharbi K."/>
            <person name="Hall N."/>
            <person name="Watson M."/>
            <person name="Adriaenssens E.M."/>
            <person name="Foster-Nyarko E."/>
            <person name="Jarju S."/>
            <person name="Secka A."/>
            <person name="Antonio M."/>
            <person name="Oren A."/>
            <person name="Chaudhuri R.R."/>
            <person name="La Ragione R."/>
            <person name="Hildebrand F."/>
            <person name="Pallen M.J."/>
        </authorList>
    </citation>
    <scope>NUCLEOTIDE SEQUENCE</scope>
    <source>
        <strain evidence="3">USAMLcec2-132</strain>
    </source>
</reference>
<keyword evidence="2" id="KW-0472">Membrane</keyword>
<evidence type="ECO:0000313" key="4">
    <source>
        <dbReference type="Proteomes" id="UP000823891"/>
    </source>
</evidence>
<sequence>MDNYNNGQIPPWQNSNSGVPPYYTPPTRHPGSGFATASMVLGILAILSAFTGTVFPPLVCGGLSVILALLSKGNDRAMLPNAKVGVLTAVLGLVVNVLIVASAFLLLFTNPDMQKEFHDQLNYYYEYFYGESFDDAWDEMEDIYGGYR</sequence>
<keyword evidence="2" id="KW-1133">Transmembrane helix</keyword>
<dbReference type="Proteomes" id="UP000823891">
    <property type="component" value="Unassembled WGS sequence"/>
</dbReference>
<proteinExistence type="predicted"/>
<protein>
    <recommendedName>
        <fullName evidence="5">DUF4190 domain-containing protein</fullName>
    </recommendedName>
</protein>
<keyword evidence="2" id="KW-0812">Transmembrane</keyword>
<evidence type="ECO:0000256" key="2">
    <source>
        <dbReference type="SAM" id="Phobius"/>
    </source>
</evidence>
<reference evidence="3" key="2">
    <citation type="submission" date="2021-04" db="EMBL/GenBank/DDBJ databases">
        <authorList>
            <person name="Gilroy R."/>
        </authorList>
    </citation>
    <scope>NUCLEOTIDE SEQUENCE</scope>
    <source>
        <strain evidence="3">USAMLcec2-132</strain>
    </source>
</reference>
<evidence type="ECO:0000256" key="1">
    <source>
        <dbReference type="SAM" id="MobiDB-lite"/>
    </source>
</evidence>
<gene>
    <name evidence="3" type="ORF">H9761_07395</name>
</gene>
<evidence type="ECO:0008006" key="5">
    <source>
        <dbReference type="Google" id="ProtNLM"/>
    </source>
</evidence>
<dbReference type="AlphaFoldDB" id="A0A9D2NDI8"/>
<feature type="transmembrane region" description="Helical" evidence="2">
    <location>
        <begin position="82"/>
        <end position="108"/>
    </location>
</feature>
<feature type="region of interest" description="Disordered" evidence="1">
    <location>
        <begin position="1"/>
        <end position="23"/>
    </location>
</feature>